<dbReference type="InterPro" id="IPR011006">
    <property type="entry name" value="CheY-like_superfamily"/>
</dbReference>
<protein>
    <submittedName>
        <fullName evidence="8">Response regulator transcription factor</fullName>
    </submittedName>
</protein>
<dbReference type="SMART" id="SM00421">
    <property type="entry name" value="HTH_LUXR"/>
    <property type="match status" value="1"/>
</dbReference>
<feature type="modified residue" description="4-aspartylphosphate" evidence="5">
    <location>
        <position position="54"/>
    </location>
</feature>
<dbReference type="Pfam" id="PF00072">
    <property type="entry name" value="Response_reg"/>
    <property type="match status" value="1"/>
</dbReference>
<dbReference type="Gene3D" id="3.40.50.2300">
    <property type="match status" value="1"/>
</dbReference>
<dbReference type="KEGG" id="sbat:G4Z16_19875"/>
<organism evidence="8 9">
    <name type="scientific">Streptomyces bathyalis</name>
    <dbReference type="NCBI Taxonomy" id="2710756"/>
    <lineage>
        <taxon>Bacteria</taxon>
        <taxon>Bacillati</taxon>
        <taxon>Actinomycetota</taxon>
        <taxon>Actinomycetes</taxon>
        <taxon>Kitasatosporales</taxon>
        <taxon>Streptomycetaceae</taxon>
        <taxon>Streptomyces</taxon>
    </lineage>
</organism>
<dbReference type="PROSITE" id="PS50043">
    <property type="entry name" value="HTH_LUXR_2"/>
    <property type="match status" value="1"/>
</dbReference>
<keyword evidence="1 5" id="KW-0597">Phosphoprotein</keyword>
<dbReference type="InterPro" id="IPR058245">
    <property type="entry name" value="NreC/VraR/RcsB-like_REC"/>
</dbReference>
<feature type="domain" description="Response regulatory" evidence="7">
    <location>
        <begin position="3"/>
        <end position="119"/>
    </location>
</feature>
<dbReference type="PROSITE" id="PS50110">
    <property type="entry name" value="RESPONSE_REGULATORY"/>
    <property type="match status" value="1"/>
</dbReference>
<dbReference type="PANTHER" id="PTHR43214">
    <property type="entry name" value="TWO-COMPONENT RESPONSE REGULATOR"/>
    <property type="match status" value="1"/>
</dbReference>
<dbReference type="CDD" id="cd06170">
    <property type="entry name" value="LuxR_C_like"/>
    <property type="match status" value="1"/>
</dbReference>
<keyword evidence="2" id="KW-0805">Transcription regulation</keyword>
<dbReference type="InterPro" id="IPR000792">
    <property type="entry name" value="Tscrpt_reg_LuxR_C"/>
</dbReference>
<evidence type="ECO:0000256" key="4">
    <source>
        <dbReference type="ARBA" id="ARBA00023163"/>
    </source>
</evidence>
<dbReference type="Proteomes" id="UP000595046">
    <property type="component" value="Chromosome"/>
</dbReference>
<gene>
    <name evidence="8" type="ORF">G4Z16_19875</name>
</gene>
<dbReference type="GO" id="GO:0003677">
    <property type="term" value="F:DNA binding"/>
    <property type="evidence" value="ECO:0007669"/>
    <property type="project" value="UniProtKB-KW"/>
</dbReference>
<feature type="domain" description="HTH luxR-type" evidence="6">
    <location>
        <begin position="146"/>
        <end position="211"/>
    </location>
</feature>
<evidence type="ECO:0000256" key="5">
    <source>
        <dbReference type="PROSITE-ProRule" id="PRU00169"/>
    </source>
</evidence>
<evidence type="ECO:0000313" key="9">
    <source>
        <dbReference type="Proteomes" id="UP000595046"/>
    </source>
</evidence>
<dbReference type="AlphaFoldDB" id="A0A7T1T8J0"/>
<accession>A0A7T1T8J0</accession>
<dbReference type="SUPFAM" id="SSF46894">
    <property type="entry name" value="C-terminal effector domain of the bipartite response regulators"/>
    <property type="match status" value="1"/>
</dbReference>
<dbReference type="PROSITE" id="PS00622">
    <property type="entry name" value="HTH_LUXR_1"/>
    <property type="match status" value="1"/>
</dbReference>
<dbReference type="GO" id="GO:0006355">
    <property type="term" value="P:regulation of DNA-templated transcription"/>
    <property type="evidence" value="ECO:0007669"/>
    <property type="project" value="InterPro"/>
</dbReference>
<proteinExistence type="predicted"/>
<evidence type="ECO:0000259" key="6">
    <source>
        <dbReference type="PROSITE" id="PS50043"/>
    </source>
</evidence>
<evidence type="ECO:0000256" key="3">
    <source>
        <dbReference type="ARBA" id="ARBA00023125"/>
    </source>
</evidence>
<name>A0A7T1T8J0_9ACTN</name>
<keyword evidence="9" id="KW-1185">Reference proteome</keyword>
<dbReference type="RefSeq" id="WP_197352073.1">
    <property type="nucleotide sequence ID" value="NZ_CP048882.1"/>
</dbReference>
<evidence type="ECO:0000256" key="1">
    <source>
        <dbReference type="ARBA" id="ARBA00022553"/>
    </source>
</evidence>
<dbReference type="GO" id="GO:0000160">
    <property type="term" value="P:phosphorelay signal transduction system"/>
    <property type="evidence" value="ECO:0007669"/>
    <property type="project" value="InterPro"/>
</dbReference>
<reference evidence="9" key="1">
    <citation type="submission" date="2020-02" db="EMBL/GenBank/DDBJ databases">
        <title>Streptomyces sp. ASO4wet.</title>
        <authorList>
            <person name="Risdian C."/>
            <person name="Landwehr W."/>
            <person name="Schupp P."/>
            <person name="Wink J."/>
        </authorList>
    </citation>
    <scope>NUCLEOTIDE SEQUENCE [LARGE SCALE GENOMIC DNA]</scope>
    <source>
        <strain evidence="9">ASO4wet</strain>
    </source>
</reference>
<dbReference type="Pfam" id="PF00196">
    <property type="entry name" value="GerE"/>
    <property type="match status" value="1"/>
</dbReference>
<evidence type="ECO:0000256" key="2">
    <source>
        <dbReference type="ARBA" id="ARBA00023015"/>
    </source>
</evidence>
<sequence>MIRTLIVDDQRLVRAGLRMLCTAADGIKVVGEAEDGRQAVSLTDRLAPHVVLMDLRMPGVDGITATRRILAAHPAVRVLVLTTFDDDEHLYPALEAGACGFLAKDTAPEDLLDGIRRAADGRSPFSPDVLRRLVRRAVEVERAPAEQAEEVALTGREREVLASVVEGRSNAEIAERLFIGVTTVKTHVASLMTKTGSRNRVQLAVAACRFGVDAEPDAPSGGTGQA</sequence>
<dbReference type="InterPro" id="IPR001789">
    <property type="entry name" value="Sig_transdc_resp-reg_receiver"/>
</dbReference>
<dbReference type="CDD" id="cd17535">
    <property type="entry name" value="REC_NarL-like"/>
    <property type="match status" value="1"/>
</dbReference>
<keyword evidence="3" id="KW-0238">DNA-binding</keyword>
<dbReference type="PANTHER" id="PTHR43214:SF24">
    <property type="entry name" value="TRANSCRIPTIONAL REGULATORY PROTEIN NARL-RELATED"/>
    <property type="match status" value="1"/>
</dbReference>
<dbReference type="PRINTS" id="PR00038">
    <property type="entry name" value="HTHLUXR"/>
</dbReference>
<dbReference type="InterPro" id="IPR039420">
    <property type="entry name" value="WalR-like"/>
</dbReference>
<evidence type="ECO:0000259" key="7">
    <source>
        <dbReference type="PROSITE" id="PS50110"/>
    </source>
</evidence>
<keyword evidence="4" id="KW-0804">Transcription</keyword>
<evidence type="ECO:0000313" key="8">
    <source>
        <dbReference type="EMBL" id="QPP08278.1"/>
    </source>
</evidence>
<dbReference type="InterPro" id="IPR016032">
    <property type="entry name" value="Sig_transdc_resp-reg_C-effctor"/>
</dbReference>
<dbReference type="SUPFAM" id="SSF52172">
    <property type="entry name" value="CheY-like"/>
    <property type="match status" value="1"/>
</dbReference>
<dbReference type="SMART" id="SM00448">
    <property type="entry name" value="REC"/>
    <property type="match status" value="1"/>
</dbReference>
<dbReference type="EMBL" id="CP048882">
    <property type="protein sequence ID" value="QPP08278.1"/>
    <property type="molecule type" value="Genomic_DNA"/>
</dbReference>